<accession>A0A6G1E287</accession>
<evidence type="ECO:0000259" key="7">
    <source>
        <dbReference type="PROSITE" id="PS50811"/>
    </source>
</evidence>
<sequence>MEACMMLRRESELVAELHHLLFPSPTTTPSLATSKLTGLCDTITVGGECLQLQPPGLTTTTTVSGGGRRRGRKRVREYVKLLQADDQEVAADGAANAKPLPCGKTRRKQQTTTSTLVTRVPDFDGYRWRKYGQKQIEGAKYPRSYYRCTNSTEQGCRAKKTVQRNDHDDDTNGGGAAVYTVAYISEHTCKSIESVAPVILETTVVRTNQQPPAVVAAGSSCASSTGGNAKSESPATSSSDIIASTWSSTSSGDVRWPSDQHGDYWRHQLLAGDEDSWDTKYTPVTTSANSGVLIGEMDMTGPIRSPVQITADANWMDDLLLNGLIDDMFNGSIVSQLSGL</sequence>
<evidence type="ECO:0000256" key="3">
    <source>
        <dbReference type="ARBA" id="ARBA00023125"/>
    </source>
</evidence>
<proteinExistence type="predicted"/>
<keyword evidence="9" id="KW-1185">Reference proteome</keyword>
<comment type="caution">
    <text evidence="8">The sequence shown here is derived from an EMBL/GenBank/DDBJ whole genome shotgun (WGS) entry which is preliminary data.</text>
</comment>
<dbReference type="InterPro" id="IPR003657">
    <property type="entry name" value="WRKY_dom"/>
</dbReference>
<dbReference type="EMBL" id="SPHZ02000005">
    <property type="protein sequence ID" value="KAF0918602.1"/>
    <property type="molecule type" value="Genomic_DNA"/>
</dbReference>
<dbReference type="InterPro" id="IPR036576">
    <property type="entry name" value="WRKY_dom_sf"/>
</dbReference>
<keyword evidence="2" id="KW-0805">Transcription regulation</keyword>
<evidence type="ECO:0000256" key="4">
    <source>
        <dbReference type="ARBA" id="ARBA00023163"/>
    </source>
</evidence>
<dbReference type="GO" id="GO:0003700">
    <property type="term" value="F:DNA-binding transcription factor activity"/>
    <property type="evidence" value="ECO:0007669"/>
    <property type="project" value="InterPro"/>
</dbReference>
<keyword evidence="3" id="KW-0238">DNA-binding</keyword>
<dbReference type="SUPFAM" id="SSF118290">
    <property type="entry name" value="WRKY DNA-binding domain"/>
    <property type="match status" value="1"/>
</dbReference>
<evidence type="ECO:0000313" key="8">
    <source>
        <dbReference type="EMBL" id="KAF0918602.1"/>
    </source>
</evidence>
<dbReference type="SMART" id="SM00774">
    <property type="entry name" value="WRKY"/>
    <property type="match status" value="1"/>
</dbReference>
<dbReference type="OrthoDB" id="694152at2759"/>
<dbReference type="GO" id="GO:0043565">
    <property type="term" value="F:sequence-specific DNA binding"/>
    <property type="evidence" value="ECO:0007669"/>
    <property type="project" value="InterPro"/>
</dbReference>
<feature type="domain" description="WRKY" evidence="7">
    <location>
        <begin position="124"/>
        <end position="168"/>
    </location>
</feature>
<dbReference type="PROSITE" id="PS50811">
    <property type="entry name" value="WRKY"/>
    <property type="match status" value="1"/>
</dbReference>
<evidence type="ECO:0000256" key="5">
    <source>
        <dbReference type="ARBA" id="ARBA00023242"/>
    </source>
</evidence>
<dbReference type="GO" id="GO:0005634">
    <property type="term" value="C:nucleus"/>
    <property type="evidence" value="ECO:0007669"/>
    <property type="project" value="UniProtKB-SubCell"/>
</dbReference>
<evidence type="ECO:0000256" key="6">
    <source>
        <dbReference type="SAM" id="MobiDB-lite"/>
    </source>
</evidence>
<dbReference type="Pfam" id="PF03106">
    <property type="entry name" value="WRKY"/>
    <property type="match status" value="1"/>
</dbReference>
<dbReference type="InterPro" id="IPR044810">
    <property type="entry name" value="WRKY_plant"/>
</dbReference>
<evidence type="ECO:0000313" key="9">
    <source>
        <dbReference type="Proteomes" id="UP000479710"/>
    </source>
</evidence>
<gene>
    <name evidence="8" type="ORF">E2562_025186</name>
</gene>
<dbReference type="Gene3D" id="2.20.25.80">
    <property type="entry name" value="WRKY domain"/>
    <property type="match status" value="1"/>
</dbReference>
<keyword evidence="5" id="KW-0539">Nucleus</keyword>
<name>A0A6G1E287_9ORYZ</name>
<protein>
    <recommendedName>
        <fullName evidence="7">WRKY domain-containing protein</fullName>
    </recommendedName>
</protein>
<evidence type="ECO:0000256" key="1">
    <source>
        <dbReference type="ARBA" id="ARBA00004123"/>
    </source>
</evidence>
<evidence type="ECO:0000256" key="2">
    <source>
        <dbReference type="ARBA" id="ARBA00023015"/>
    </source>
</evidence>
<keyword evidence="4" id="KW-0804">Transcription</keyword>
<organism evidence="8 9">
    <name type="scientific">Oryza meyeriana var. granulata</name>
    <dbReference type="NCBI Taxonomy" id="110450"/>
    <lineage>
        <taxon>Eukaryota</taxon>
        <taxon>Viridiplantae</taxon>
        <taxon>Streptophyta</taxon>
        <taxon>Embryophyta</taxon>
        <taxon>Tracheophyta</taxon>
        <taxon>Spermatophyta</taxon>
        <taxon>Magnoliopsida</taxon>
        <taxon>Liliopsida</taxon>
        <taxon>Poales</taxon>
        <taxon>Poaceae</taxon>
        <taxon>BOP clade</taxon>
        <taxon>Oryzoideae</taxon>
        <taxon>Oryzeae</taxon>
        <taxon>Oryzinae</taxon>
        <taxon>Oryza</taxon>
        <taxon>Oryza meyeriana</taxon>
    </lineage>
</organism>
<feature type="region of interest" description="Disordered" evidence="6">
    <location>
        <begin position="219"/>
        <end position="239"/>
    </location>
</feature>
<comment type="subcellular location">
    <subcellularLocation>
        <location evidence="1">Nucleus</location>
    </subcellularLocation>
</comment>
<dbReference type="PANTHER" id="PTHR31282">
    <property type="entry name" value="WRKY TRANSCRIPTION FACTOR 21-RELATED"/>
    <property type="match status" value="1"/>
</dbReference>
<reference evidence="8 9" key="1">
    <citation type="submission" date="2019-11" db="EMBL/GenBank/DDBJ databases">
        <title>Whole genome sequence of Oryza granulata.</title>
        <authorList>
            <person name="Li W."/>
        </authorList>
    </citation>
    <scope>NUCLEOTIDE SEQUENCE [LARGE SCALE GENOMIC DNA]</scope>
    <source>
        <strain evidence="9">cv. Menghai</strain>
        <tissue evidence="8">Leaf</tissue>
    </source>
</reference>
<dbReference type="Proteomes" id="UP000479710">
    <property type="component" value="Unassembled WGS sequence"/>
</dbReference>
<dbReference type="AlphaFoldDB" id="A0A6G1E287"/>